<evidence type="ECO:0000256" key="5">
    <source>
        <dbReference type="ARBA" id="ARBA00022781"/>
    </source>
</evidence>
<dbReference type="FunFam" id="1.10.246.110:FF:000001">
    <property type="entry name" value="ATP synthase-coupling factor 6, mitochondrial"/>
    <property type="match status" value="1"/>
</dbReference>
<evidence type="ECO:0000256" key="6">
    <source>
        <dbReference type="ARBA" id="ARBA00022792"/>
    </source>
</evidence>
<comment type="subunit">
    <text evidence="12">Component of the ATP synthase complex composed at least of ATP5F1A/subunit alpha, ATP5F1B/subunit beta, ATP5MC1/subunit c (homooctomer), MT-ATP6/subunit a, MT-ATP8/subunit 8, ATP5ME/subunit e, ATP5MF/subunit f, ATP5MG/subunit g, ATP5MK/subunit k, ATP5MJ/subunit j, ATP5F1C/subunit gamma, ATP5F1D/subunit delta, ATP5F1E/subunit epsilon, ATP5PF/subunit F6, ATP5PB/subunit b, ATP5PD/subunit d, ATP5PO/subunit OSCP. ATP synthase complex consists of a soluble F(1) head domain (subunits alpha(3) and beta(3)) - the catalytic core - and a membrane F(0) domain - the membrane proton channel (subunits c, a, 8, e, f, g, k and j). These two domains are linked by a central stalk (subunits gamma, delta, and epsilon) rotating inside the F1 region and a stationary peripheral stalk (subunits F6, b, d, and OSCP).</text>
</comment>
<evidence type="ECO:0000256" key="12">
    <source>
        <dbReference type="ARBA" id="ARBA00064647"/>
    </source>
</evidence>
<keyword evidence="8" id="KW-0496">Mitochondrion</keyword>
<dbReference type="PANTHER" id="PTHR12441">
    <property type="entry name" value="ATP SYNTHASE COUPLING FACTOR 6, MITOCHONDRIAL"/>
    <property type="match status" value="1"/>
</dbReference>
<keyword evidence="5" id="KW-0375">Hydrogen ion transport</keyword>
<dbReference type="InterPro" id="IPR036204">
    <property type="entry name" value="ATP_synth_f6_sf_mt"/>
</dbReference>
<accession>A0A8T2KZJ2</accession>
<comment type="function">
    <text evidence="11">Subunit F6, of the mitochondrial membrane ATP synthase complex (F(1)F(0) ATP synthase or Complex V) that produces ATP from ADP in the presence of a proton gradient across the membrane which is generated by electron transport complexes of the respiratory chain. ATP synthase complex consist of a soluble F(1) head domain - the catalytic core - and a membrane F(1) domain - the membrane proton channel. These two domains are linked by a central stalk rotating inside the F(1) region and a stationary peripheral stalk. During catalysis, ATP synthesis in the catalytic domain of F(1) is coupled via a rotary mechanism of the central stalk subunits to proton translocation. In vivo, can only synthesize ATP although its ATP hydrolase activity can be activated artificially in vitro. Part of the complex F(0) domain. Part of the complex F(0) domain and the peripheric stalk, which acts as a stator to hold the catalytic alpha(3)beta(3) subcomplex and subunit a/ATP6 static relative to the rotary elements.</text>
</comment>
<keyword evidence="4" id="KW-0138">CF(0)</keyword>
<feature type="compositionally biased region" description="Basic and acidic residues" evidence="14">
    <location>
        <begin position="29"/>
        <end position="45"/>
    </location>
</feature>
<evidence type="ECO:0000313" key="16">
    <source>
        <dbReference type="Proteomes" id="UP000752171"/>
    </source>
</evidence>
<dbReference type="GO" id="GO:0005743">
    <property type="term" value="C:mitochondrial inner membrane"/>
    <property type="evidence" value="ECO:0007669"/>
    <property type="project" value="UniProtKB-SubCell"/>
</dbReference>
<evidence type="ECO:0000256" key="4">
    <source>
        <dbReference type="ARBA" id="ARBA00022547"/>
    </source>
</evidence>
<feature type="region of interest" description="Disordered" evidence="14">
    <location>
        <begin position="251"/>
        <end position="303"/>
    </location>
</feature>
<dbReference type="OrthoDB" id="8902296at2759"/>
<feature type="region of interest" description="Disordered" evidence="14">
    <location>
        <begin position="356"/>
        <end position="376"/>
    </location>
</feature>
<dbReference type="GO" id="GO:0015078">
    <property type="term" value="F:proton transmembrane transporter activity"/>
    <property type="evidence" value="ECO:0007669"/>
    <property type="project" value="InterPro"/>
</dbReference>
<dbReference type="SUPFAM" id="SSF111357">
    <property type="entry name" value="Mitochondrial ATP synthase coupling factor 6"/>
    <property type="match status" value="1"/>
</dbReference>
<dbReference type="InterPro" id="IPR008387">
    <property type="entry name" value="ATP_synth_f6_mt"/>
</dbReference>
<evidence type="ECO:0000256" key="7">
    <source>
        <dbReference type="ARBA" id="ARBA00023065"/>
    </source>
</evidence>
<evidence type="ECO:0000256" key="1">
    <source>
        <dbReference type="ARBA" id="ARBA00004273"/>
    </source>
</evidence>
<dbReference type="Gene3D" id="1.10.246.110">
    <property type="entry name" value="Mitochondrial ATP synthase-coupling factor 6"/>
    <property type="match status" value="1"/>
</dbReference>
<evidence type="ECO:0000256" key="9">
    <source>
        <dbReference type="ARBA" id="ARBA00023136"/>
    </source>
</evidence>
<sequence>MKKISRRRKGRVQSDGQEVTKTQCGRVATSRDTRPPRRERERERERVWWNRRRKRPAVEAGFLHTPGMAAPFLRVGRLSEQRLRLESSFGILRGRPSVMEFCTKSGNPNKPVRYTSIKKAKPKTIIDIGKLILQKTSDTKSTKQSVIAEAAMKAATKTAKHPALKQSAISSDSVATTPKVATAASSSVQVTPVAATTHCDSLKNETHKVSGAEKTLATSSSTAEDLFDTTAFGEQGNVPVKEGHKRVPAPTATKNLAPEASSSSEFSGLATSFKGRTSEPESNPDERASPLKATSETDSGAVPVPIDVTYSEEVNSVDEASTEPSVGVLSATGTVTTEMVNSQSVGAVSVDIPVTPPEVYSQKHPHAGHDFSKPTQVPEGAEIIRVPKGSASVPTSTSEDALSEVNASRAQIQECGQLSSTASSSKTFTEERTVASVSTLEIREVAPLVPHDYTIVEETGLKKMSSSDASPEKAIMSDFSSNIIPVERANQQPKTEIPEDSTSHAEEKSAMAKVSLDQDPDPTNEEFADEELTTDKAGVLRDSEAHLDPIKRLFLDKIREYSTKSKAHDGLVDAGPEYEKEFSEELAKLQRLYGNGDLTAFPEFEFPEPVLDEFNPK</sequence>
<keyword evidence="3" id="KW-0813">Transport</keyword>
<dbReference type="GO" id="GO:0045259">
    <property type="term" value="C:proton-transporting ATP synthase complex"/>
    <property type="evidence" value="ECO:0007669"/>
    <property type="project" value="UniProtKB-KW"/>
</dbReference>
<feature type="region of interest" description="Disordered" evidence="14">
    <location>
        <begin position="1"/>
        <end position="45"/>
    </location>
</feature>
<dbReference type="Pfam" id="PF05511">
    <property type="entry name" value="ATP-synt_F6"/>
    <property type="match status" value="1"/>
</dbReference>
<feature type="compositionally biased region" description="Basic and acidic residues" evidence="14">
    <location>
        <begin position="276"/>
        <end position="289"/>
    </location>
</feature>
<evidence type="ECO:0000256" key="2">
    <source>
        <dbReference type="ARBA" id="ARBA00007346"/>
    </source>
</evidence>
<keyword evidence="9" id="KW-0472">Membrane</keyword>
<feature type="compositionally biased region" description="Basic residues" evidence="14">
    <location>
        <begin position="1"/>
        <end position="11"/>
    </location>
</feature>
<reference evidence="15 16" key="1">
    <citation type="submission" date="2021-07" db="EMBL/GenBank/DDBJ databases">
        <authorList>
            <person name="Imarazene B."/>
            <person name="Zahm M."/>
            <person name="Klopp C."/>
            <person name="Cabau C."/>
            <person name="Beille S."/>
            <person name="Jouanno E."/>
            <person name="Castinel A."/>
            <person name="Lluch J."/>
            <person name="Gil L."/>
            <person name="Kuchtly C."/>
            <person name="Lopez Roques C."/>
            <person name="Donnadieu C."/>
            <person name="Parrinello H."/>
            <person name="Journot L."/>
            <person name="Du K."/>
            <person name="Schartl M."/>
            <person name="Retaux S."/>
            <person name="Guiguen Y."/>
        </authorList>
    </citation>
    <scope>NUCLEOTIDE SEQUENCE [LARGE SCALE GENOMIC DNA]</scope>
    <source>
        <strain evidence="15">Pach_M1</strain>
        <tissue evidence="15">Testis</tissue>
    </source>
</reference>
<feature type="compositionally biased region" description="Basic and acidic residues" evidence="14">
    <location>
        <begin position="501"/>
        <end position="510"/>
    </location>
</feature>
<dbReference type="EMBL" id="JAICCE010000021">
    <property type="protein sequence ID" value="KAG9262456.1"/>
    <property type="molecule type" value="Genomic_DNA"/>
</dbReference>
<gene>
    <name evidence="15" type="ORF">AMEX_G24230</name>
</gene>
<comment type="similarity">
    <text evidence="2">Belongs to the eukaryotic ATPase subunit F6 family.</text>
</comment>
<evidence type="ECO:0000256" key="13">
    <source>
        <dbReference type="ARBA" id="ARBA00073749"/>
    </source>
</evidence>
<proteinExistence type="inferred from homology"/>
<dbReference type="PANTHER" id="PTHR12441:SF14">
    <property type="entry name" value="ATP SYNTHASE-COUPLING FACTOR 6, MITOCHONDRIAL"/>
    <property type="match status" value="1"/>
</dbReference>
<feature type="compositionally biased region" description="Polar residues" evidence="14">
    <location>
        <begin position="260"/>
        <end position="270"/>
    </location>
</feature>
<feature type="region of interest" description="Disordered" evidence="14">
    <location>
        <begin position="481"/>
        <end position="526"/>
    </location>
</feature>
<dbReference type="GO" id="GO:0015986">
    <property type="term" value="P:proton motive force-driven ATP synthesis"/>
    <property type="evidence" value="ECO:0007669"/>
    <property type="project" value="InterPro"/>
</dbReference>
<keyword evidence="6" id="KW-0999">Mitochondrion inner membrane</keyword>
<evidence type="ECO:0000256" key="14">
    <source>
        <dbReference type="SAM" id="MobiDB-lite"/>
    </source>
</evidence>
<feature type="compositionally biased region" description="Polar residues" evidence="14">
    <location>
        <begin position="416"/>
        <end position="427"/>
    </location>
</feature>
<evidence type="ECO:0000313" key="15">
    <source>
        <dbReference type="EMBL" id="KAG9262456.1"/>
    </source>
</evidence>
<protein>
    <recommendedName>
        <fullName evidence="13">ATP synthase peripheral stalk subunit F6, mitochondrial</fullName>
    </recommendedName>
    <alternativeName>
        <fullName evidence="10">ATP synthase peripheral stalk subunit F6</fullName>
    </alternativeName>
</protein>
<keyword evidence="7" id="KW-0406">Ion transport</keyword>
<feature type="region of interest" description="Disordered" evidence="14">
    <location>
        <begin position="416"/>
        <end position="435"/>
    </location>
</feature>
<name>A0A8T2KZJ2_ASTMX</name>
<evidence type="ECO:0000256" key="11">
    <source>
        <dbReference type="ARBA" id="ARBA00059339"/>
    </source>
</evidence>
<dbReference type="AlphaFoldDB" id="A0A8T2KZJ2"/>
<comment type="caution">
    <text evidence="15">The sequence shown here is derived from an EMBL/GenBank/DDBJ whole genome shotgun (WGS) entry which is preliminary data.</text>
</comment>
<feature type="compositionally biased region" description="Polar residues" evidence="14">
    <location>
        <begin position="14"/>
        <end position="23"/>
    </location>
</feature>
<comment type="subcellular location">
    <subcellularLocation>
        <location evidence="1">Mitochondrion inner membrane</location>
    </subcellularLocation>
</comment>
<evidence type="ECO:0000256" key="8">
    <source>
        <dbReference type="ARBA" id="ARBA00023128"/>
    </source>
</evidence>
<evidence type="ECO:0000256" key="3">
    <source>
        <dbReference type="ARBA" id="ARBA00022448"/>
    </source>
</evidence>
<dbReference type="Proteomes" id="UP000752171">
    <property type="component" value="Unassembled WGS sequence"/>
</dbReference>
<feature type="compositionally biased region" description="Polar residues" evidence="14">
    <location>
        <begin position="481"/>
        <end position="494"/>
    </location>
</feature>
<organism evidence="15 16">
    <name type="scientific">Astyanax mexicanus</name>
    <name type="common">Blind cave fish</name>
    <name type="synonym">Astyanax fasciatus mexicanus</name>
    <dbReference type="NCBI Taxonomy" id="7994"/>
    <lineage>
        <taxon>Eukaryota</taxon>
        <taxon>Metazoa</taxon>
        <taxon>Chordata</taxon>
        <taxon>Craniata</taxon>
        <taxon>Vertebrata</taxon>
        <taxon>Euteleostomi</taxon>
        <taxon>Actinopterygii</taxon>
        <taxon>Neopterygii</taxon>
        <taxon>Teleostei</taxon>
        <taxon>Ostariophysi</taxon>
        <taxon>Characiformes</taxon>
        <taxon>Characoidei</taxon>
        <taxon>Acestrorhamphidae</taxon>
        <taxon>Acestrorhamphinae</taxon>
        <taxon>Astyanax</taxon>
    </lineage>
</organism>
<evidence type="ECO:0000256" key="10">
    <source>
        <dbReference type="ARBA" id="ARBA00029863"/>
    </source>
</evidence>